<evidence type="ECO:0000256" key="2">
    <source>
        <dbReference type="SAM" id="MobiDB-lite"/>
    </source>
</evidence>
<accession>A0A813F8Y6</accession>
<organism evidence="4 5">
    <name type="scientific">Polarella glacialis</name>
    <name type="common">Dinoflagellate</name>
    <dbReference type="NCBI Taxonomy" id="89957"/>
    <lineage>
        <taxon>Eukaryota</taxon>
        <taxon>Sar</taxon>
        <taxon>Alveolata</taxon>
        <taxon>Dinophyceae</taxon>
        <taxon>Suessiales</taxon>
        <taxon>Suessiaceae</taxon>
        <taxon>Polarella</taxon>
    </lineage>
</organism>
<dbReference type="CDD" id="cd00051">
    <property type="entry name" value="EFh"/>
    <property type="match status" value="1"/>
</dbReference>
<gene>
    <name evidence="4" type="ORF">PGLA1383_LOCUS26837</name>
</gene>
<dbReference type="InterPro" id="IPR002048">
    <property type="entry name" value="EF_hand_dom"/>
</dbReference>
<feature type="domain" description="EF-hand" evidence="3">
    <location>
        <begin position="198"/>
        <end position="233"/>
    </location>
</feature>
<dbReference type="PROSITE" id="PS00018">
    <property type="entry name" value="EF_HAND_1"/>
    <property type="match status" value="2"/>
</dbReference>
<dbReference type="GO" id="GO:0005509">
    <property type="term" value="F:calcium ion binding"/>
    <property type="evidence" value="ECO:0007669"/>
    <property type="project" value="InterPro"/>
</dbReference>
<dbReference type="SMART" id="SM00054">
    <property type="entry name" value="EFh"/>
    <property type="match status" value="2"/>
</dbReference>
<name>A0A813F8Y6_POLGL</name>
<dbReference type="InterPro" id="IPR018247">
    <property type="entry name" value="EF_Hand_1_Ca_BS"/>
</dbReference>
<dbReference type="SUPFAM" id="SSF47473">
    <property type="entry name" value="EF-hand"/>
    <property type="match status" value="1"/>
</dbReference>
<dbReference type="OrthoDB" id="26525at2759"/>
<proteinExistence type="predicted"/>
<dbReference type="InterPro" id="IPR011992">
    <property type="entry name" value="EF-hand-dom_pair"/>
</dbReference>
<comment type="caution">
    <text evidence="4">The sequence shown here is derived from an EMBL/GenBank/DDBJ whole genome shotgun (WGS) entry which is preliminary data.</text>
</comment>
<protein>
    <recommendedName>
        <fullName evidence="3">EF-hand domain-containing protein</fullName>
    </recommendedName>
</protein>
<dbReference type="PROSITE" id="PS50222">
    <property type="entry name" value="EF_HAND_2"/>
    <property type="match status" value="2"/>
</dbReference>
<evidence type="ECO:0000256" key="1">
    <source>
        <dbReference type="ARBA" id="ARBA00022837"/>
    </source>
</evidence>
<keyword evidence="5" id="KW-1185">Reference proteome</keyword>
<dbReference type="EMBL" id="CAJNNV010024223">
    <property type="protein sequence ID" value="CAE8609013.1"/>
    <property type="molecule type" value="Genomic_DNA"/>
</dbReference>
<reference evidence="4" key="1">
    <citation type="submission" date="2021-02" db="EMBL/GenBank/DDBJ databases">
        <authorList>
            <person name="Dougan E. K."/>
            <person name="Rhodes N."/>
            <person name="Thang M."/>
            <person name="Chan C."/>
        </authorList>
    </citation>
    <scope>NUCLEOTIDE SEQUENCE</scope>
</reference>
<dbReference type="Proteomes" id="UP000654075">
    <property type="component" value="Unassembled WGS sequence"/>
</dbReference>
<feature type="non-terminal residue" evidence="4">
    <location>
        <position position="1"/>
    </location>
</feature>
<keyword evidence="1" id="KW-0106">Calcium</keyword>
<evidence type="ECO:0000313" key="4">
    <source>
        <dbReference type="EMBL" id="CAE8609013.1"/>
    </source>
</evidence>
<evidence type="ECO:0000259" key="3">
    <source>
        <dbReference type="PROSITE" id="PS50222"/>
    </source>
</evidence>
<feature type="domain" description="EF-hand" evidence="3">
    <location>
        <begin position="239"/>
        <end position="274"/>
    </location>
</feature>
<evidence type="ECO:0000313" key="5">
    <source>
        <dbReference type="Proteomes" id="UP000654075"/>
    </source>
</evidence>
<dbReference type="AlphaFoldDB" id="A0A813F8Y6"/>
<dbReference type="Gene3D" id="1.10.238.10">
    <property type="entry name" value="EF-hand"/>
    <property type="match status" value="1"/>
</dbReference>
<feature type="region of interest" description="Disordered" evidence="2">
    <location>
        <begin position="1"/>
        <end position="32"/>
    </location>
</feature>
<sequence>VSGGHGSNSESPKGPYWKRHQAKSRTANFPISEQKTLAKEEDAANAKAMEDLLLSRFRGTQGTEKEVGEEFAEGSVAIHELLRFSRHCSLTTDELLYAKLLFDTHSYLEDKLRFLNFDQFVQAVVRLQQKINGYSASFELVQGLCRKTWDDAAGVRGRMDCLDFLFWYSLYGFSEELLLDETARQLRRLGKTYRLGSEHLDTIKRAYDTFDTDGSGLVDFEEFRQILGKVFQIPAHLELPTNRVRFFWHQIDVDCSGKVNFEEFLQWWMKNCDNNRAAGDQAVQARPFEDFYKSIRSVRRPDPPAYKVRTRTIPTLD</sequence>
<dbReference type="Pfam" id="PF13499">
    <property type="entry name" value="EF-hand_7"/>
    <property type="match status" value="1"/>
</dbReference>